<evidence type="ECO:0000313" key="2">
    <source>
        <dbReference type="EMBL" id="KAB5584169.1"/>
    </source>
</evidence>
<dbReference type="EMBL" id="VFJC01000003">
    <property type="protein sequence ID" value="KAB5584169.1"/>
    <property type="molecule type" value="Genomic_DNA"/>
</dbReference>
<protein>
    <submittedName>
        <fullName evidence="2">Uncharacterized protein</fullName>
    </submittedName>
</protein>
<sequence length="167" mass="18336">MPGACSSNSLFMSSDNKQCFCWLALIQSVCLRARCFNNSRNTPFPIQTACFLTAATLQPVQHHGQLLGRKWPSALVHFIERDPPRSAPPARPRHCLARALSPTTPAPPPPPLLRAVIGQPEPRQGASHRRSARAERLRCLSHPESAASSLGRKTLSTAPHLHPLLHQ</sequence>
<accession>A0A5N5PX44</accession>
<organism evidence="2 3">
    <name type="scientific">Pangasianodon hypophthalmus</name>
    <name type="common">Striped catfish</name>
    <name type="synonym">Helicophagus hypophthalmus</name>
    <dbReference type="NCBI Taxonomy" id="310915"/>
    <lineage>
        <taxon>Eukaryota</taxon>
        <taxon>Metazoa</taxon>
        <taxon>Chordata</taxon>
        <taxon>Craniata</taxon>
        <taxon>Vertebrata</taxon>
        <taxon>Euteleostomi</taxon>
        <taxon>Actinopterygii</taxon>
        <taxon>Neopterygii</taxon>
        <taxon>Teleostei</taxon>
        <taxon>Ostariophysi</taxon>
        <taxon>Siluriformes</taxon>
        <taxon>Pangasiidae</taxon>
        <taxon>Pangasianodon</taxon>
    </lineage>
</organism>
<keyword evidence="3" id="KW-1185">Reference proteome</keyword>
<feature type="region of interest" description="Disordered" evidence="1">
    <location>
        <begin position="99"/>
        <end position="167"/>
    </location>
</feature>
<evidence type="ECO:0000256" key="1">
    <source>
        <dbReference type="SAM" id="MobiDB-lite"/>
    </source>
</evidence>
<name>A0A5N5PX44_PANHP</name>
<proteinExistence type="predicted"/>
<dbReference type="Proteomes" id="UP000327468">
    <property type="component" value="Chromosome 2"/>
</dbReference>
<comment type="caution">
    <text evidence="2">The sequence shown here is derived from an EMBL/GenBank/DDBJ whole genome shotgun (WGS) entry which is preliminary data.</text>
</comment>
<reference evidence="2 3" key="1">
    <citation type="submission" date="2019-06" db="EMBL/GenBank/DDBJ databases">
        <title>A chromosome-scale genome assembly of the striped catfish, Pangasianodon hypophthalmus.</title>
        <authorList>
            <person name="Wen M."/>
            <person name="Zahm M."/>
            <person name="Roques C."/>
            <person name="Cabau C."/>
            <person name="Klopp C."/>
            <person name="Donnadieu C."/>
            <person name="Jouanno E."/>
            <person name="Avarre J.-C."/>
            <person name="Campet M."/>
            <person name="Ha T.T.T."/>
            <person name="Dugue R."/>
            <person name="Lampietro C."/>
            <person name="Louis A."/>
            <person name="Herpin A."/>
            <person name="Echchiki A."/>
            <person name="Berthelot C."/>
            <person name="Parey E."/>
            <person name="Roest-Crollius H."/>
            <person name="Braasch I."/>
            <person name="Postlethwait J."/>
            <person name="Bobe J."/>
            <person name="Montfort J."/>
            <person name="Bouchez O."/>
            <person name="Begum T."/>
            <person name="Schartl M."/>
            <person name="Guiguen Y."/>
        </authorList>
    </citation>
    <scope>NUCLEOTIDE SEQUENCE [LARGE SCALE GENOMIC DNA]</scope>
    <source>
        <strain evidence="2 3">Indonesia</strain>
        <tissue evidence="2">Blood</tissue>
    </source>
</reference>
<dbReference type="AlphaFoldDB" id="A0A5N5PX44"/>
<gene>
    <name evidence="2" type="ORF">PHYPO_G00104320</name>
</gene>
<evidence type="ECO:0000313" key="3">
    <source>
        <dbReference type="Proteomes" id="UP000327468"/>
    </source>
</evidence>